<proteinExistence type="predicted"/>
<dbReference type="Gene3D" id="1.20.58.1000">
    <property type="entry name" value="Metal-sensitive repressor, helix protomer"/>
    <property type="match status" value="1"/>
</dbReference>
<comment type="caution">
    <text evidence="1">The sequence shown here is derived from an EMBL/GenBank/DDBJ whole genome shotgun (WGS) entry which is preliminary data.</text>
</comment>
<reference evidence="2" key="1">
    <citation type="submission" date="2015-07" db="EMBL/GenBank/DDBJ databases">
        <title>Near-Complete Genome Sequence of the Cellulolytic Bacterium Bacteroides (Pseudobacteroides) cellulosolvens ATCC 35603.</title>
        <authorList>
            <person name="Dassa B."/>
            <person name="Utturkar S.M."/>
            <person name="Klingeman D.M."/>
            <person name="Hurt R.A."/>
            <person name="Keller M."/>
            <person name="Xu J."/>
            <person name="Reddy Y.H.K."/>
            <person name="Borovok I."/>
            <person name="Grinberg I.R."/>
            <person name="Lamed R."/>
            <person name="Zhivin O."/>
            <person name="Bayer E.A."/>
            <person name="Brown S.D."/>
        </authorList>
    </citation>
    <scope>NUCLEOTIDE SEQUENCE [LARGE SCALE GENOMIC DNA]</scope>
    <source>
        <strain evidence="2">DSM 2933</strain>
    </source>
</reference>
<keyword evidence="2" id="KW-1185">Reference proteome</keyword>
<dbReference type="OrthoDB" id="9811244at2"/>
<name>A0A0L6JP27_9FIRM</name>
<dbReference type="RefSeq" id="WP_036944587.1">
    <property type="nucleotide sequence ID" value="NZ_JQKC01000032.1"/>
</dbReference>
<evidence type="ECO:0000313" key="1">
    <source>
        <dbReference type="EMBL" id="KNY27533.1"/>
    </source>
</evidence>
<dbReference type="PANTHER" id="PTHR33677">
    <property type="entry name" value="TRANSCRIPTIONAL REPRESSOR FRMR-RELATED"/>
    <property type="match status" value="1"/>
</dbReference>
<evidence type="ECO:0000313" key="2">
    <source>
        <dbReference type="Proteomes" id="UP000036923"/>
    </source>
</evidence>
<dbReference type="AlphaFoldDB" id="A0A0L6JP27"/>
<dbReference type="Proteomes" id="UP000036923">
    <property type="component" value="Unassembled WGS sequence"/>
</dbReference>
<dbReference type="Pfam" id="PF02583">
    <property type="entry name" value="Trns_repr_metal"/>
    <property type="match status" value="1"/>
</dbReference>
<dbReference type="InterPro" id="IPR038390">
    <property type="entry name" value="Metal_Tscrpt_repr_sf"/>
</dbReference>
<dbReference type="EMBL" id="LGTC01000001">
    <property type="protein sequence ID" value="KNY27533.1"/>
    <property type="molecule type" value="Genomic_DNA"/>
</dbReference>
<protein>
    <submittedName>
        <fullName evidence="1">Metal sensitive transcriptional repressor</fullName>
    </submittedName>
</protein>
<accession>A0A0L6JP27</accession>
<dbReference type="STRING" id="398512.Bccel_2804"/>
<dbReference type="CDD" id="cd10148">
    <property type="entry name" value="CsoR-like_DUF156"/>
    <property type="match status" value="1"/>
</dbReference>
<dbReference type="eggNOG" id="COG1937">
    <property type="taxonomic scope" value="Bacteria"/>
</dbReference>
<dbReference type="GO" id="GO:0003677">
    <property type="term" value="F:DNA binding"/>
    <property type="evidence" value="ECO:0007669"/>
    <property type="project" value="InterPro"/>
</dbReference>
<sequence>MSENKSCLEYKQDVRKRLNKIEGQVKGIQRMIDEEKNCVDILTQIAAVRSAINKVGGMVLEVYSNECMKDAIDSDDKEKVMGELMNAVQKFLKFVD</sequence>
<dbReference type="GO" id="GO:0046872">
    <property type="term" value="F:metal ion binding"/>
    <property type="evidence" value="ECO:0007669"/>
    <property type="project" value="InterPro"/>
</dbReference>
<organism evidence="1 2">
    <name type="scientific">Pseudobacteroides cellulosolvens ATCC 35603 = DSM 2933</name>
    <dbReference type="NCBI Taxonomy" id="398512"/>
    <lineage>
        <taxon>Bacteria</taxon>
        <taxon>Bacillati</taxon>
        <taxon>Bacillota</taxon>
        <taxon>Clostridia</taxon>
        <taxon>Eubacteriales</taxon>
        <taxon>Oscillospiraceae</taxon>
        <taxon>Pseudobacteroides</taxon>
    </lineage>
</organism>
<dbReference type="InterPro" id="IPR003735">
    <property type="entry name" value="Metal_Tscrpt_repr"/>
</dbReference>
<dbReference type="PATRIC" id="fig|398512.5.peg.2937"/>
<dbReference type="GO" id="GO:0045892">
    <property type="term" value="P:negative regulation of DNA-templated transcription"/>
    <property type="evidence" value="ECO:0007669"/>
    <property type="project" value="UniProtKB-ARBA"/>
</dbReference>
<gene>
    <name evidence="1" type="ORF">Bccel_2804</name>
</gene>